<feature type="region of interest" description="Disordered" evidence="4">
    <location>
        <begin position="837"/>
        <end position="874"/>
    </location>
</feature>
<feature type="compositionally biased region" description="Pro residues" evidence="4">
    <location>
        <begin position="846"/>
        <end position="866"/>
    </location>
</feature>
<dbReference type="InterPro" id="IPR001579">
    <property type="entry name" value="Glyco_hydro_18_chit_AS"/>
</dbReference>
<feature type="compositionally biased region" description="Low complexity" evidence="4">
    <location>
        <begin position="492"/>
        <end position="521"/>
    </location>
</feature>
<feature type="signal peptide" evidence="6">
    <location>
        <begin position="1"/>
        <end position="21"/>
    </location>
</feature>
<dbReference type="InterPro" id="IPR011583">
    <property type="entry name" value="Chitinase_II/V-like_cat"/>
</dbReference>
<proteinExistence type="predicted"/>
<accession>A0A7S4DQW9</accession>
<dbReference type="PROSITE" id="PS01095">
    <property type="entry name" value="GH18_1"/>
    <property type="match status" value="2"/>
</dbReference>
<sequence length="1382" mass="146214">MVLSTLRTLAVVLPFAFQVEGHGYMSKPAARNVVHALGPAVPGDGAFGPGNVQNLNGGIGGGTAGQATYERDGYAVCGDIPSRPGGPAFQAPFSQPWDSVTPVQGVYVAGGPIEIEITTTAQHMGWYEFRLCESDDGGATLSNKELQDCLNKNVLQFYDLNEIKNSIPSSAMPGTATDPTDYTGYNPWVLCSGIPGAPKGSCCNDGGTCSAPESNTDRFMLPTNNYISSRGGKLTMRYRIPSNVQCRNCVLQWYWQTGNSPGHWPETFWNCADIQVIASGGMVPSPAPTSPTSGVTLSPTVTQTSCRQTVGCTDIKRYCSVYCNDNGRGGASINQCWGSGLSSFGGEFPSNVYQLCQCNNLQYYTVPGSACKRTGSNPLDTCPQGSGGECYSECCDGVTAVTTQPSRYPTPLPTNPSSPVAAPTTPVTGTCAAVGEGCNPAWCALGGRFAQYCCCSGSTCVDGIWTCRSDTGTTPQPTNYPTPATPTPEPSTSPSTSSPSTPGATTSPSGPPTTRAPTGPGENARLIAYVGNWLTCPSDVAMRKYTHVLVSFAVTYTWNPTKNSCSATCQLNTPVPACSNNAGGAAATISRWQALDTKVLLSVGGAGMGGSWSGDQNDCWSYCFSRVDSVVSQIIQIVNSDGYDGVDIDYEYFFRASGAANNKVVGNEAVQFVTDLTTKLRMQLPVGKLLTHAPMDSDLVSGDDYFNIIQSVAGDLDFLMPQYYNGVTRPGVDGLNPTTPPPGRMSALTHYSALVNDIFSGDASKVVFGFCVSECSGTGSNVDAQTAADIMTQLTAAFPNHGGAFFWQSSNDAFAQYSTPLDTILAPLRAPGIPTRSPTISAGSPTPAPVVPTGFPTPQPLPPSPEPTRDPTDIPTASNGVCAVRDGSCNPAWCSLGGQYLKYCCCDGLTCEPGIWVCAATAGPQNPQLTNRPTPRNENPSYMPTPQPTQPTAQPTPYPINGEVQPPMLSQGKNCIYIDYKLNWADMTKDIISAVDVGYNCIFLAFYLLTGPADALLQWKSVTIEKRTQALQYAHDKNAVVMLSAGGATMHMEHLVDDLSLAKTFCEAASQFAIDYDLDGVDFDFELTPGNWQPLSNNGNAIDWFAQCSIHARAKFASSGVTDKKYFISHAPQAPYLGAWACGGATVGCLFGYVEVYKRAQGAIDWLNIQYYNQGQGVYTTYDDLFVEGNHAISLKSAVQEINNNGLPYSAIVVGKPISLSDASNGHVSPEVLSGYVAKANAELGWNGGVMFWMWDPAAANSLLVMAYGERSATTISSSSSSSSGDGGDSDDGALDEGAKIAIGITVAIFVLGAILAIVYFKPSREALCCCCSCPWNSGYSRGGMGMQTPSSRTPHLNPRAHDLNVMRMASRGSDGNQQVGV</sequence>
<feature type="chain" id="PRO_5031176484" description="GH18 domain-containing protein" evidence="6">
    <location>
        <begin position="22"/>
        <end position="1382"/>
    </location>
</feature>
<evidence type="ECO:0000313" key="8">
    <source>
        <dbReference type="EMBL" id="CAE0664417.1"/>
    </source>
</evidence>
<keyword evidence="2 3" id="KW-0326">Glycosidase</keyword>
<keyword evidence="6" id="KW-0732">Signal</keyword>
<feature type="transmembrane region" description="Helical" evidence="5">
    <location>
        <begin position="1301"/>
        <end position="1321"/>
    </location>
</feature>
<keyword evidence="1 3" id="KW-0378">Hydrolase</keyword>
<name>A0A7S4DQW9_9EUKA</name>
<feature type="domain" description="GH18" evidence="7">
    <location>
        <begin position="524"/>
        <end position="831"/>
    </location>
</feature>
<gene>
    <name evidence="8" type="ORF">LGLO00237_LOCUS16020</name>
</gene>
<feature type="region of interest" description="Disordered" evidence="4">
    <location>
        <begin position="472"/>
        <end position="522"/>
    </location>
</feature>
<feature type="region of interest" description="Disordered" evidence="4">
    <location>
        <begin position="926"/>
        <end position="954"/>
    </location>
</feature>
<feature type="compositionally biased region" description="Pro residues" evidence="4">
    <location>
        <begin position="943"/>
        <end position="954"/>
    </location>
</feature>
<keyword evidence="5" id="KW-0812">Transmembrane</keyword>
<dbReference type="InterPro" id="IPR001223">
    <property type="entry name" value="Glyco_hydro18_cat"/>
</dbReference>
<evidence type="ECO:0000256" key="3">
    <source>
        <dbReference type="RuleBase" id="RU000489"/>
    </source>
</evidence>
<evidence type="ECO:0000256" key="6">
    <source>
        <dbReference type="SAM" id="SignalP"/>
    </source>
</evidence>
<dbReference type="GO" id="GO:0005975">
    <property type="term" value="P:carbohydrate metabolic process"/>
    <property type="evidence" value="ECO:0007669"/>
    <property type="project" value="InterPro"/>
</dbReference>
<dbReference type="Pfam" id="PF00704">
    <property type="entry name" value="Glyco_hydro_18"/>
    <property type="match status" value="2"/>
</dbReference>
<evidence type="ECO:0000256" key="1">
    <source>
        <dbReference type="ARBA" id="ARBA00022801"/>
    </source>
</evidence>
<dbReference type="Gene3D" id="3.20.20.80">
    <property type="entry name" value="Glycosidases"/>
    <property type="match status" value="2"/>
</dbReference>
<dbReference type="InterPro" id="IPR017853">
    <property type="entry name" value="GH"/>
</dbReference>
<evidence type="ECO:0000256" key="5">
    <source>
        <dbReference type="SAM" id="Phobius"/>
    </source>
</evidence>
<keyword evidence="5" id="KW-0472">Membrane</keyword>
<dbReference type="EMBL" id="HBIV01022249">
    <property type="protein sequence ID" value="CAE0664417.1"/>
    <property type="molecule type" value="Transcribed_RNA"/>
</dbReference>
<evidence type="ECO:0000256" key="4">
    <source>
        <dbReference type="SAM" id="MobiDB-lite"/>
    </source>
</evidence>
<dbReference type="Pfam" id="PF03067">
    <property type="entry name" value="LPMO_10"/>
    <property type="match status" value="1"/>
</dbReference>
<reference evidence="8" key="1">
    <citation type="submission" date="2021-01" db="EMBL/GenBank/DDBJ databases">
        <authorList>
            <person name="Corre E."/>
            <person name="Pelletier E."/>
            <person name="Niang G."/>
            <person name="Scheremetjew M."/>
            <person name="Finn R."/>
            <person name="Kale V."/>
            <person name="Holt S."/>
            <person name="Cochrane G."/>
            <person name="Meng A."/>
            <person name="Brown T."/>
            <person name="Cohen L."/>
        </authorList>
    </citation>
    <scope>NUCLEOTIDE SEQUENCE</scope>
    <source>
        <strain evidence="8">CCCM811</strain>
    </source>
</reference>
<feature type="compositionally biased region" description="Pro residues" evidence="4">
    <location>
        <begin position="478"/>
        <end position="491"/>
    </location>
</feature>
<dbReference type="GO" id="GO:0008061">
    <property type="term" value="F:chitin binding"/>
    <property type="evidence" value="ECO:0007669"/>
    <property type="project" value="InterPro"/>
</dbReference>
<dbReference type="PROSITE" id="PS51910">
    <property type="entry name" value="GH18_2"/>
    <property type="match status" value="2"/>
</dbReference>
<feature type="compositionally biased region" description="Polar residues" evidence="4">
    <location>
        <begin position="926"/>
        <end position="942"/>
    </location>
</feature>
<dbReference type="SUPFAM" id="SSF51445">
    <property type="entry name" value="(Trans)glycosidases"/>
    <property type="match status" value="2"/>
</dbReference>
<organism evidence="8">
    <name type="scientific">Lotharella globosa</name>
    <dbReference type="NCBI Taxonomy" id="91324"/>
    <lineage>
        <taxon>Eukaryota</taxon>
        <taxon>Sar</taxon>
        <taxon>Rhizaria</taxon>
        <taxon>Cercozoa</taxon>
        <taxon>Chlorarachniophyceae</taxon>
        <taxon>Lotharella</taxon>
    </lineage>
</organism>
<dbReference type="GO" id="GO:0004553">
    <property type="term" value="F:hydrolase activity, hydrolyzing O-glycosyl compounds"/>
    <property type="evidence" value="ECO:0007669"/>
    <property type="project" value="InterPro"/>
</dbReference>
<feature type="domain" description="GH18" evidence="7">
    <location>
        <begin position="972"/>
        <end position="1274"/>
    </location>
</feature>
<keyword evidence="5" id="KW-1133">Transmembrane helix</keyword>
<dbReference type="InterPro" id="IPR004302">
    <property type="entry name" value="Cellulose/chitin-bd_N"/>
</dbReference>
<evidence type="ECO:0000256" key="2">
    <source>
        <dbReference type="ARBA" id="ARBA00023295"/>
    </source>
</evidence>
<evidence type="ECO:0000259" key="7">
    <source>
        <dbReference type="PROSITE" id="PS51910"/>
    </source>
</evidence>
<dbReference type="SMART" id="SM00636">
    <property type="entry name" value="Glyco_18"/>
    <property type="match status" value="1"/>
</dbReference>
<protein>
    <recommendedName>
        <fullName evidence="7">GH18 domain-containing protein</fullName>
    </recommendedName>
</protein>